<reference evidence="1" key="1">
    <citation type="submission" date="2020-09" db="EMBL/GenBank/DDBJ databases">
        <title>Genome-Enabled Discovery of Anthraquinone Biosynthesis in Senna tora.</title>
        <authorList>
            <person name="Kang S.-H."/>
            <person name="Pandey R.P."/>
            <person name="Lee C.-M."/>
            <person name="Sim J.-S."/>
            <person name="Jeong J.-T."/>
            <person name="Choi B.-S."/>
            <person name="Jung M."/>
            <person name="Ginzburg D."/>
            <person name="Zhao K."/>
            <person name="Won S.Y."/>
            <person name="Oh T.-J."/>
            <person name="Yu Y."/>
            <person name="Kim N.-H."/>
            <person name="Lee O.R."/>
            <person name="Lee T.-H."/>
            <person name="Bashyal P."/>
            <person name="Kim T.-S."/>
            <person name="Lee W.-H."/>
            <person name="Kawkins C."/>
            <person name="Kim C.-K."/>
            <person name="Kim J.S."/>
            <person name="Ahn B.O."/>
            <person name="Rhee S.Y."/>
            <person name="Sohng J.K."/>
        </authorList>
    </citation>
    <scope>NUCLEOTIDE SEQUENCE</scope>
    <source>
        <tissue evidence="1">Leaf</tissue>
    </source>
</reference>
<protein>
    <submittedName>
        <fullName evidence="1">Uncharacterized protein</fullName>
    </submittedName>
</protein>
<dbReference type="AlphaFoldDB" id="A0A834SZC2"/>
<comment type="caution">
    <text evidence="1">The sequence shown here is derived from an EMBL/GenBank/DDBJ whole genome shotgun (WGS) entry which is preliminary data.</text>
</comment>
<organism evidence="1 2">
    <name type="scientific">Senna tora</name>
    <dbReference type="NCBI Taxonomy" id="362788"/>
    <lineage>
        <taxon>Eukaryota</taxon>
        <taxon>Viridiplantae</taxon>
        <taxon>Streptophyta</taxon>
        <taxon>Embryophyta</taxon>
        <taxon>Tracheophyta</taxon>
        <taxon>Spermatophyta</taxon>
        <taxon>Magnoliopsida</taxon>
        <taxon>eudicotyledons</taxon>
        <taxon>Gunneridae</taxon>
        <taxon>Pentapetalae</taxon>
        <taxon>rosids</taxon>
        <taxon>fabids</taxon>
        <taxon>Fabales</taxon>
        <taxon>Fabaceae</taxon>
        <taxon>Caesalpinioideae</taxon>
        <taxon>Cassia clade</taxon>
        <taxon>Senna</taxon>
    </lineage>
</organism>
<name>A0A834SZC2_9FABA</name>
<dbReference type="Proteomes" id="UP000634136">
    <property type="component" value="Unassembled WGS sequence"/>
</dbReference>
<evidence type="ECO:0000313" key="2">
    <source>
        <dbReference type="Proteomes" id="UP000634136"/>
    </source>
</evidence>
<sequence length="111" mass="12706">MRGSPEQNGVPERQNHILMDMMWLKVLILNLLKHLNLASVSIPLPSSTETLSVPLAREEIVTLLVQDEDPMILVTKVPQVHEPTPEIPQVHEPAPEILLRRSQRERRLEID</sequence>
<accession>A0A834SZC2</accession>
<gene>
    <name evidence="1" type="ORF">G2W53_033866</name>
</gene>
<dbReference type="EMBL" id="JAAIUW010000010">
    <property type="protein sequence ID" value="KAF7812890.1"/>
    <property type="molecule type" value="Genomic_DNA"/>
</dbReference>
<proteinExistence type="predicted"/>
<keyword evidence="2" id="KW-1185">Reference proteome</keyword>
<evidence type="ECO:0000313" key="1">
    <source>
        <dbReference type="EMBL" id="KAF7812890.1"/>
    </source>
</evidence>